<keyword evidence="4" id="KW-0479">Metal-binding</keyword>
<dbReference type="SMART" id="SM00668">
    <property type="entry name" value="CTLH"/>
    <property type="match status" value="1"/>
</dbReference>
<evidence type="ECO:0000256" key="1">
    <source>
        <dbReference type="ARBA" id="ARBA00004496"/>
    </source>
</evidence>
<dbReference type="EMBL" id="KV454294">
    <property type="protein sequence ID" value="ODQ73100.1"/>
    <property type="molecule type" value="Genomic_DNA"/>
</dbReference>
<evidence type="ECO:0000256" key="5">
    <source>
        <dbReference type="ARBA" id="ARBA00022771"/>
    </source>
</evidence>
<sequence length="397" mass="45112">MSKDFNPENYILLEQALLRLPQQLMRQNFKSSQKYIERDVNYLSGAANEALNSGLGGTRPEESLQQIDAMIGRLQGLKRKLEGLRDEENALMAKSKARVDYLQELYNIKSVDDKEYERWNRLRLHRLLVDNLLRNGYSQSATALIDANENIRELVDVDILMQCKTIEENLRNGSTAECLSWCQENKSYLKKAKNGLEFDVRLQQYIEYLRQGRSLEAITYSQKYLVPNADTNLDAILRSSALLVFPASDDEDNPYKDLYSQERWNQLADSFVATHHSLHGLSMPSLLQISLSAGLSALKTPSCKSGNHPISFVSNYNSSLCPICSPELNELSKPLPYAHHVRSSVEPDPVMLPNGRIYGRHTLIQFSEEAGLPIGKVRDPTTGDEWDESVIRRVFPS</sequence>
<dbReference type="PROSITE" id="PS51867">
    <property type="entry name" value="ZF_RING_GID"/>
    <property type="match status" value="1"/>
</dbReference>
<dbReference type="InterPro" id="IPR045098">
    <property type="entry name" value="Fyv10_fam"/>
</dbReference>
<dbReference type="SMART" id="SM00757">
    <property type="entry name" value="CRA"/>
    <property type="match status" value="1"/>
</dbReference>
<name>A0A1E3Q667_LIPST</name>
<evidence type="ECO:0000259" key="10">
    <source>
        <dbReference type="PROSITE" id="PS51867"/>
    </source>
</evidence>
<evidence type="ECO:0000256" key="6">
    <source>
        <dbReference type="ARBA" id="ARBA00022833"/>
    </source>
</evidence>
<dbReference type="GO" id="GO:0034657">
    <property type="term" value="C:GID complex"/>
    <property type="evidence" value="ECO:0007669"/>
    <property type="project" value="TreeGrafter"/>
</dbReference>
<dbReference type="InterPro" id="IPR013144">
    <property type="entry name" value="CRA_dom"/>
</dbReference>
<organism evidence="11 12">
    <name type="scientific">Lipomyces starkeyi NRRL Y-11557</name>
    <dbReference type="NCBI Taxonomy" id="675824"/>
    <lineage>
        <taxon>Eukaryota</taxon>
        <taxon>Fungi</taxon>
        <taxon>Dikarya</taxon>
        <taxon>Ascomycota</taxon>
        <taxon>Saccharomycotina</taxon>
        <taxon>Lipomycetes</taxon>
        <taxon>Lipomycetales</taxon>
        <taxon>Lipomycetaceae</taxon>
        <taxon>Lipomyces</taxon>
    </lineage>
</organism>
<keyword evidence="6" id="KW-0862">Zinc</keyword>
<proteinExistence type="inferred from homology"/>
<keyword evidence="8" id="KW-0175">Coiled coil</keyword>
<evidence type="ECO:0000313" key="12">
    <source>
        <dbReference type="Proteomes" id="UP000094385"/>
    </source>
</evidence>
<reference evidence="11 12" key="1">
    <citation type="journal article" date="2016" name="Proc. Natl. Acad. Sci. U.S.A.">
        <title>Comparative genomics of biotechnologically important yeasts.</title>
        <authorList>
            <person name="Riley R."/>
            <person name="Haridas S."/>
            <person name="Wolfe K.H."/>
            <person name="Lopes M.R."/>
            <person name="Hittinger C.T."/>
            <person name="Goeker M."/>
            <person name="Salamov A.A."/>
            <person name="Wisecaver J.H."/>
            <person name="Long T.M."/>
            <person name="Calvey C.H."/>
            <person name="Aerts A.L."/>
            <person name="Barry K.W."/>
            <person name="Choi C."/>
            <person name="Clum A."/>
            <person name="Coughlan A.Y."/>
            <person name="Deshpande S."/>
            <person name="Douglass A.P."/>
            <person name="Hanson S.J."/>
            <person name="Klenk H.-P."/>
            <person name="LaButti K.M."/>
            <person name="Lapidus A."/>
            <person name="Lindquist E.A."/>
            <person name="Lipzen A.M."/>
            <person name="Meier-Kolthoff J.P."/>
            <person name="Ohm R.A."/>
            <person name="Otillar R.P."/>
            <person name="Pangilinan J.L."/>
            <person name="Peng Y."/>
            <person name="Rokas A."/>
            <person name="Rosa C.A."/>
            <person name="Scheuner C."/>
            <person name="Sibirny A.A."/>
            <person name="Slot J.C."/>
            <person name="Stielow J.B."/>
            <person name="Sun H."/>
            <person name="Kurtzman C.P."/>
            <person name="Blackwell M."/>
            <person name="Grigoriev I.V."/>
            <person name="Jeffries T.W."/>
        </authorList>
    </citation>
    <scope>NUCLEOTIDE SEQUENCE [LARGE SCALE GENOMIC DNA]</scope>
    <source>
        <strain evidence="11 12">NRRL Y-11557</strain>
    </source>
</reference>
<evidence type="ECO:0000259" key="9">
    <source>
        <dbReference type="PROSITE" id="PS50897"/>
    </source>
</evidence>
<dbReference type="InterPro" id="IPR006595">
    <property type="entry name" value="CTLH_C"/>
</dbReference>
<dbReference type="AlphaFoldDB" id="A0A1E3Q667"/>
<dbReference type="InterPro" id="IPR024964">
    <property type="entry name" value="CTLH/CRA"/>
</dbReference>
<dbReference type="GO" id="GO:0005737">
    <property type="term" value="C:cytoplasm"/>
    <property type="evidence" value="ECO:0007669"/>
    <property type="project" value="UniProtKB-SubCell"/>
</dbReference>
<evidence type="ECO:0000256" key="2">
    <source>
        <dbReference type="ARBA" id="ARBA00010615"/>
    </source>
</evidence>
<feature type="coiled-coil region" evidence="8">
    <location>
        <begin position="67"/>
        <end position="94"/>
    </location>
</feature>
<keyword evidence="5 7" id="KW-0863">Zinc-finger</keyword>
<protein>
    <submittedName>
        <fullName evidence="11">Uncharacterized protein</fullName>
    </submittedName>
</protein>
<feature type="zinc finger region" description="RING-Gid-type" evidence="7">
    <location>
        <begin position="321"/>
        <end position="382"/>
    </location>
</feature>
<dbReference type="GO" id="GO:0043161">
    <property type="term" value="P:proteasome-mediated ubiquitin-dependent protein catabolic process"/>
    <property type="evidence" value="ECO:0007669"/>
    <property type="project" value="InterPro"/>
</dbReference>
<evidence type="ECO:0000256" key="7">
    <source>
        <dbReference type="PROSITE-ProRule" id="PRU01215"/>
    </source>
</evidence>
<comment type="similarity">
    <text evidence="2">Belongs to the FYV10 family.</text>
</comment>
<dbReference type="PANTHER" id="PTHR12170">
    <property type="entry name" value="MACROPHAGE ERYTHROBLAST ATTACHER-RELATED"/>
    <property type="match status" value="1"/>
</dbReference>
<dbReference type="STRING" id="675824.A0A1E3Q667"/>
<dbReference type="Pfam" id="PF10607">
    <property type="entry name" value="CTLH"/>
    <property type="match status" value="1"/>
</dbReference>
<feature type="domain" description="RING-Gid-type" evidence="10">
    <location>
        <begin position="321"/>
        <end position="382"/>
    </location>
</feature>
<dbReference type="GO" id="GO:0005634">
    <property type="term" value="C:nucleus"/>
    <property type="evidence" value="ECO:0007669"/>
    <property type="project" value="TreeGrafter"/>
</dbReference>
<dbReference type="GO" id="GO:0008270">
    <property type="term" value="F:zinc ion binding"/>
    <property type="evidence" value="ECO:0007669"/>
    <property type="project" value="UniProtKB-KW"/>
</dbReference>
<evidence type="ECO:0000256" key="8">
    <source>
        <dbReference type="SAM" id="Coils"/>
    </source>
</evidence>
<evidence type="ECO:0000256" key="3">
    <source>
        <dbReference type="ARBA" id="ARBA00022490"/>
    </source>
</evidence>
<dbReference type="Proteomes" id="UP000094385">
    <property type="component" value="Unassembled WGS sequence"/>
</dbReference>
<comment type="subcellular location">
    <subcellularLocation>
        <location evidence="1">Cytoplasm</location>
    </subcellularLocation>
</comment>
<gene>
    <name evidence="11" type="ORF">LIPSTDRAFT_82636</name>
</gene>
<dbReference type="PROSITE" id="PS50897">
    <property type="entry name" value="CTLH"/>
    <property type="match status" value="1"/>
</dbReference>
<evidence type="ECO:0000313" key="11">
    <source>
        <dbReference type="EMBL" id="ODQ73100.1"/>
    </source>
</evidence>
<dbReference type="OrthoDB" id="1933455at2759"/>
<keyword evidence="12" id="KW-1185">Reference proteome</keyword>
<dbReference type="PANTHER" id="PTHR12170:SF2">
    <property type="entry name" value="E3 UBIQUITIN-PROTEIN TRANSFERASE MAEA"/>
    <property type="match status" value="1"/>
</dbReference>
<evidence type="ECO:0000256" key="4">
    <source>
        <dbReference type="ARBA" id="ARBA00022723"/>
    </source>
</evidence>
<accession>A0A1E3Q667</accession>
<feature type="domain" description="CTLH" evidence="9">
    <location>
        <begin position="159"/>
        <end position="216"/>
    </location>
</feature>
<dbReference type="GO" id="GO:0061630">
    <property type="term" value="F:ubiquitin protein ligase activity"/>
    <property type="evidence" value="ECO:0007669"/>
    <property type="project" value="InterPro"/>
</dbReference>
<keyword evidence="3" id="KW-0963">Cytoplasm</keyword>
<dbReference type="InterPro" id="IPR044063">
    <property type="entry name" value="ZF_RING_GID"/>
</dbReference>